<dbReference type="Gene3D" id="2.60.200.20">
    <property type="match status" value="1"/>
</dbReference>
<keyword evidence="1" id="KW-1133">Transmembrane helix</keyword>
<reference evidence="4" key="1">
    <citation type="journal article" date="2017" name="Proc. Natl. Acad. Sci. U.S.A.">
        <title>Simulation of Deepwater Horizon oil plume reveals substrate specialization within a complex community of hydrocarbon degraders.</title>
        <authorList>
            <person name="Hu P."/>
            <person name="Dubinsky E.A."/>
            <person name="Probst A.J."/>
            <person name="Wang J."/>
            <person name="Sieber C.M.K."/>
            <person name="Tom L.M."/>
            <person name="Gardinali P."/>
            <person name="Banfield J.F."/>
            <person name="Atlas R.M."/>
            <person name="Andersen G.L."/>
        </authorList>
    </citation>
    <scope>NUCLEOTIDE SEQUENCE [LARGE SCALE GENOMIC DNA]</scope>
</reference>
<keyword evidence="1" id="KW-0812">Transmembrane</keyword>
<feature type="domain" description="FHA" evidence="2">
    <location>
        <begin position="27"/>
        <end position="92"/>
    </location>
</feature>
<evidence type="ECO:0000256" key="1">
    <source>
        <dbReference type="SAM" id="Phobius"/>
    </source>
</evidence>
<sequence length="323" mass="36435">MEQVIIQYGVKQGRIAELVRSHGEDILIGRGFNNQLVIQDDYIAPQQLRIFQQENQTWWVEILEQTNSVLLNGKAKEDGSFQIRSGDRITIGRTTLSVYSAEHKVEKTRKLLTRSLHQESISLTLPLILLVLLSAFDIALEHFVITPQESLTTFVTTSLLSAFIVLIWVSLWALAGRIFRHNSHFGQQLLATTLILFALSILGPWPQLVEFTFSSTSTGTVLNYLLAFTCFALLLKFHLLFATNLRRTGAIALSISALVVGGSASYQYYQQSEFSYEANYSQVIRPSFMHLGSDLDMSEYLKQTQQVLDAIDKQNVADKQKAL</sequence>
<dbReference type="AlphaFoldDB" id="A0A1Y5I299"/>
<keyword evidence="1" id="KW-0472">Membrane</keyword>
<comment type="caution">
    <text evidence="3">The sequence shown here is derived from an EMBL/GenBank/DDBJ whole genome shotgun (WGS) entry which is preliminary data.</text>
</comment>
<dbReference type="Proteomes" id="UP000227088">
    <property type="component" value="Unassembled WGS sequence"/>
</dbReference>
<dbReference type="CDD" id="cd00060">
    <property type="entry name" value="FHA"/>
    <property type="match status" value="1"/>
</dbReference>
<feature type="transmembrane region" description="Helical" evidence="1">
    <location>
        <begin position="123"/>
        <end position="145"/>
    </location>
</feature>
<dbReference type="InterPro" id="IPR000253">
    <property type="entry name" value="FHA_dom"/>
</dbReference>
<proteinExistence type="predicted"/>
<feature type="transmembrane region" description="Helical" evidence="1">
    <location>
        <begin position="151"/>
        <end position="176"/>
    </location>
</feature>
<accession>A0A1Y5I299</accession>
<evidence type="ECO:0000313" key="4">
    <source>
        <dbReference type="Proteomes" id="UP000227088"/>
    </source>
</evidence>
<name>A0A1Y5I299_OLEAN</name>
<feature type="transmembrane region" description="Helical" evidence="1">
    <location>
        <begin position="221"/>
        <end position="242"/>
    </location>
</feature>
<organism evidence="3 4">
    <name type="scientific">Oleispira antarctica</name>
    <dbReference type="NCBI Taxonomy" id="188908"/>
    <lineage>
        <taxon>Bacteria</taxon>
        <taxon>Pseudomonadati</taxon>
        <taxon>Pseudomonadota</taxon>
        <taxon>Gammaproteobacteria</taxon>
        <taxon>Oceanospirillales</taxon>
        <taxon>Oceanospirillaceae</taxon>
        <taxon>Oleispira</taxon>
    </lineage>
</organism>
<feature type="transmembrane region" description="Helical" evidence="1">
    <location>
        <begin position="188"/>
        <end position="209"/>
    </location>
</feature>
<dbReference type="InterPro" id="IPR008984">
    <property type="entry name" value="SMAD_FHA_dom_sf"/>
</dbReference>
<gene>
    <name evidence="3" type="ORF">A9R00_01810</name>
</gene>
<evidence type="ECO:0000259" key="2">
    <source>
        <dbReference type="Pfam" id="PF00498"/>
    </source>
</evidence>
<protein>
    <recommendedName>
        <fullName evidence="2">FHA domain-containing protein</fullName>
    </recommendedName>
</protein>
<dbReference type="EMBL" id="MABE01000105">
    <property type="protein sequence ID" value="OUS41265.1"/>
    <property type="molecule type" value="Genomic_DNA"/>
</dbReference>
<dbReference type="SUPFAM" id="SSF49879">
    <property type="entry name" value="SMAD/FHA domain"/>
    <property type="match status" value="1"/>
</dbReference>
<dbReference type="Pfam" id="PF00498">
    <property type="entry name" value="FHA"/>
    <property type="match status" value="1"/>
</dbReference>
<evidence type="ECO:0000313" key="3">
    <source>
        <dbReference type="EMBL" id="OUS41265.1"/>
    </source>
</evidence>